<dbReference type="GeneID" id="301841751"/>
<dbReference type="PANTHER" id="PTHR12001:SF85">
    <property type="entry name" value="SHORT CHAIN ISOPRENYL DIPHOSPHATE SYNTHASE"/>
    <property type="match status" value="1"/>
</dbReference>
<evidence type="ECO:0000256" key="4">
    <source>
        <dbReference type="ARBA" id="ARBA00022723"/>
    </source>
</evidence>
<dbReference type="EMBL" id="RKHY01000001">
    <property type="protein sequence ID" value="ROS37994.1"/>
    <property type="molecule type" value="Genomic_DNA"/>
</dbReference>
<evidence type="ECO:0000256" key="5">
    <source>
        <dbReference type="ARBA" id="ARBA00022842"/>
    </source>
</evidence>
<keyword evidence="3 6" id="KW-0808">Transferase</keyword>
<evidence type="ECO:0000256" key="6">
    <source>
        <dbReference type="RuleBase" id="RU004466"/>
    </source>
</evidence>
<dbReference type="CDD" id="cd00685">
    <property type="entry name" value="Trans_IPPS_HT"/>
    <property type="match status" value="1"/>
</dbReference>
<organism evidence="8 9">
    <name type="scientific">Amycolatopsis thermoflava</name>
    <dbReference type="NCBI Taxonomy" id="84480"/>
    <lineage>
        <taxon>Bacteria</taxon>
        <taxon>Bacillati</taxon>
        <taxon>Actinomycetota</taxon>
        <taxon>Actinomycetes</taxon>
        <taxon>Pseudonocardiales</taxon>
        <taxon>Pseudonocardiaceae</taxon>
        <taxon>Amycolatopsis</taxon>
        <taxon>Amycolatopsis methanolica group</taxon>
    </lineage>
</organism>
<dbReference type="PROSITE" id="PS00444">
    <property type="entry name" value="POLYPRENYL_SYNTHASE_2"/>
    <property type="match status" value="1"/>
</dbReference>
<dbReference type="GO" id="GO:0004659">
    <property type="term" value="F:prenyltransferase activity"/>
    <property type="evidence" value="ECO:0007669"/>
    <property type="project" value="InterPro"/>
</dbReference>
<name>A0A3N2GMY2_9PSEU</name>
<dbReference type="RefSeq" id="WP_123682535.1">
    <property type="nucleotide sequence ID" value="NZ_RKHY01000001.1"/>
</dbReference>
<comment type="similarity">
    <text evidence="2 6">Belongs to the FPP/GGPP synthase family.</text>
</comment>
<evidence type="ECO:0000256" key="3">
    <source>
        <dbReference type="ARBA" id="ARBA00022679"/>
    </source>
</evidence>
<dbReference type="InterPro" id="IPR000092">
    <property type="entry name" value="Polyprenyl_synt"/>
</dbReference>
<feature type="region of interest" description="Disordered" evidence="7">
    <location>
        <begin position="1"/>
        <end position="20"/>
    </location>
</feature>
<accession>A0A3N2GMY2</accession>
<proteinExistence type="inferred from homology"/>
<evidence type="ECO:0000256" key="7">
    <source>
        <dbReference type="SAM" id="MobiDB-lite"/>
    </source>
</evidence>
<evidence type="ECO:0000256" key="1">
    <source>
        <dbReference type="ARBA" id="ARBA00001946"/>
    </source>
</evidence>
<dbReference type="Gene3D" id="1.10.600.10">
    <property type="entry name" value="Farnesyl Diphosphate Synthase"/>
    <property type="match status" value="1"/>
</dbReference>
<dbReference type="PROSITE" id="PS00723">
    <property type="entry name" value="POLYPRENYL_SYNTHASE_1"/>
    <property type="match status" value="1"/>
</dbReference>
<sequence length="366" mass="39824">MSTRLADVTAPPRPRAPAEPDFGRALEEVEAALGEFLDAQARDPADRCLPPLVDVLREFVRDGKRLRPLFCHCGWLAAGGDPAGAPVARVGAALELFHSFALIHDDVMDGSHLRRGRPSMHRRLAARYHGDDREAAARFGVNAAILLGDLCLAWADEMLLTAGVDDDDLRRAAPVLHAMRSEVMVGQYLDLGGEWTEDVLDRAWRALRLKTAGYTVERPLQIGAALAGGGPDLLRWCTAYGRPLGEAFQLRDDLLGVFGEPGTIGKSVLDDLREGKQTVLMALTWRRARPGQREVIRRLHGDPDLDADGAARLRAVISDTGAEDAVGELIEARAREALAALEAADLPATARRACAELVHQATRRTR</sequence>
<gene>
    <name evidence="8" type="ORF">EDD35_0258</name>
</gene>
<evidence type="ECO:0000256" key="2">
    <source>
        <dbReference type="ARBA" id="ARBA00006706"/>
    </source>
</evidence>
<dbReference type="SFLD" id="SFLDS00005">
    <property type="entry name" value="Isoprenoid_Synthase_Type_I"/>
    <property type="match status" value="1"/>
</dbReference>
<dbReference type="InterPro" id="IPR033749">
    <property type="entry name" value="Polyprenyl_synt_CS"/>
</dbReference>
<dbReference type="Proteomes" id="UP000274843">
    <property type="component" value="Unassembled WGS sequence"/>
</dbReference>
<keyword evidence="9" id="KW-1185">Reference proteome</keyword>
<dbReference type="SUPFAM" id="SSF48576">
    <property type="entry name" value="Terpenoid synthases"/>
    <property type="match status" value="1"/>
</dbReference>
<dbReference type="InterPro" id="IPR008949">
    <property type="entry name" value="Isoprenoid_synthase_dom_sf"/>
</dbReference>
<protein>
    <submittedName>
        <fullName evidence="8">Geranylgeranyl diphosphate synthase type I</fullName>
    </submittedName>
</protein>
<dbReference type="GO" id="GO:0008299">
    <property type="term" value="P:isoprenoid biosynthetic process"/>
    <property type="evidence" value="ECO:0007669"/>
    <property type="project" value="InterPro"/>
</dbReference>
<keyword evidence="4" id="KW-0479">Metal-binding</keyword>
<dbReference type="PANTHER" id="PTHR12001">
    <property type="entry name" value="GERANYLGERANYL PYROPHOSPHATE SYNTHASE"/>
    <property type="match status" value="1"/>
</dbReference>
<comment type="caution">
    <text evidence="8">The sequence shown here is derived from an EMBL/GenBank/DDBJ whole genome shotgun (WGS) entry which is preliminary data.</text>
</comment>
<comment type="cofactor">
    <cofactor evidence="1">
        <name>Mg(2+)</name>
        <dbReference type="ChEBI" id="CHEBI:18420"/>
    </cofactor>
</comment>
<dbReference type="AlphaFoldDB" id="A0A3N2GMY2"/>
<evidence type="ECO:0000313" key="8">
    <source>
        <dbReference type="EMBL" id="ROS37994.1"/>
    </source>
</evidence>
<dbReference type="GO" id="GO:0046872">
    <property type="term" value="F:metal ion binding"/>
    <property type="evidence" value="ECO:0007669"/>
    <property type="project" value="UniProtKB-KW"/>
</dbReference>
<keyword evidence="5" id="KW-0460">Magnesium</keyword>
<evidence type="ECO:0000313" key="9">
    <source>
        <dbReference type="Proteomes" id="UP000274843"/>
    </source>
</evidence>
<dbReference type="Pfam" id="PF00348">
    <property type="entry name" value="polyprenyl_synt"/>
    <property type="match status" value="1"/>
</dbReference>
<reference evidence="8 9" key="1">
    <citation type="submission" date="2018-11" db="EMBL/GenBank/DDBJ databases">
        <title>Sequencing the genomes of 1000 actinobacteria strains.</title>
        <authorList>
            <person name="Klenk H.-P."/>
        </authorList>
    </citation>
    <scope>NUCLEOTIDE SEQUENCE [LARGE SCALE GENOMIC DNA]</scope>
    <source>
        <strain evidence="8 9">DSM 44348</strain>
    </source>
</reference>